<organism evidence="1 2">
    <name type="scientific">Trichogramma brassicae</name>
    <dbReference type="NCBI Taxonomy" id="86971"/>
    <lineage>
        <taxon>Eukaryota</taxon>
        <taxon>Metazoa</taxon>
        <taxon>Ecdysozoa</taxon>
        <taxon>Arthropoda</taxon>
        <taxon>Hexapoda</taxon>
        <taxon>Insecta</taxon>
        <taxon>Pterygota</taxon>
        <taxon>Neoptera</taxon>
        <taxon>Endopterygota</taxon>
        <taxon>Hymenoptera</taxon>
        <taxon>Apocrita</taxon>
        <taxon>Proctotrupomorpha</taxon>
        <taxon>Chalcidoidea</taxon>
        <taxon>Trichogrammatidae</taxon>
        <taxon>Trichogramma</taxon>
    </lineage>
</organism>
<proteinExistence type="predicted"/>
<accession>A0A6H5IHQ6</accession>
<protein>
    <submittedName>
        <fullName evidence="1">Uncharacterized protein</fullName>
    </submittedName>
</protein>
<keyword evidence="2" id="KW-1185">Reference proteome</keyword>
<reference evidence="1 2" key="1">
    <citation type="submission" date="2020-02" db="EMBL/GenBank/DDBJ databases">
        <authorList>
            <person name="Ferguson B K."/>
        </authorList>
    </citation>
    <scope>NUCLEOTIDE SEQUENCE [LARGE SCALE GENOMIC DNA]</scope>
</reference>
<gene>
    <name evidence="1" type="ORF">TBRA_LOCUS6798</name>
</gene>
<evidence type="ECO:0000313" key="1">
    <source>
        <dbReference type="EMBL" id="CAB0034900.1"/>
    </source>
</evidence>
<dbReference type="Proteomes" id="UP000479190">
    <property type="component" value="Unassembled WGS sequence"/>
</dbReference>
<name>A0A6H5IHQ6_9HYME</name>
<sequence>MGIPLRARPTDPPLGHLHVLAAIVNTRGLSVQLEWCRLGSLGAGITCYGRSAGGRSQRANAAYRYGPWKRRVNAARPQKYASIASRLPAPTYLPTESARACATTYVQLGVVHRHFIH</sequence>
<dbReference type="EMBL" id="CADCXV010000761">
    <property type="protein sequence ID" value="CAB0034900.1"/>
    <property type="molecule type" value="Genomic_DNA"/>
</dbReference>
<evidence type="ECO:0000313" key="2">
    <source>
        <dbReference type="Proteomes" id="UP000479190"/>
    </source>
</evidence>
<dbReference type="AlphaFoldDB" id="A0A6H5IHQ6"/>